<proteinExistence type="predicted"/>
<name>A0ABM0MT30_SACKO</name>
<feature type="domain" description="PRMT5 arginine-N-methyltransferase" evidence="3">
    <location>
        <begin position="2"/>
        <end position="57"/>
    </location>
</feature>
<dbReference type="PANTHER" id="PTHR10738">
    <property type="entry name" value="PROTEIN ARGININE N-METHYLTRANSFERASE 5"/>
    <property type="match status" value="1"/>
</dbReference>
<keyword evidence="4" id="KW-1185">Reference proteome</keyword>
<dbReference type="Proteomes" id="UP000694865">
    <property type="component" value="Unplaced"/>
</dbReference>
<evidence type="ECO:0000259" key="3">
    <source>
        <dbReference type="Pfam" id="PF05185"/>
    </source>
</evidence>
<dbReference type="SUPFAM" id="SSF53335">
    <property type="entry name" value="S-adenosyl-L-methionine-dependent methyltransferases"/>
    <property type="match status" value="1"/>
</dbReference>
<keyword evidence="1 2" id="KW-0949">S-adenosyl-L-methionine</keyword>
<dbReference type="PROSITE" id="PS51678">
    <property type="entry name" value="SAM_MT_PRMT"/>
    <property type="match status" value="1"/>
</dbReference>
<dbReference type="Pfam" id="PF05185">
    <property type="entry name" value="PRMT5"/>
    <property type="match status" value="1"/>
</dbReference>
<evidence type="ECO:0000256" key="2">
    <source>
        <dbReference type="PROSITE-ProRule" id="PRU01015"/>
    </source>
</evidence>
<organism evidence="4 5">
    <name type="scientific">Saccoglossus kowalevskii</name>
    <name type="common">Acorn worm</name>
    <dbReference type="NCBI Taxonomy" id="10224"/>
    <lineage>
        <taxon>Eukaryota</taxon>
        <taxon>Metazoa</taxon>
        <taxon>Hemichordata</taxon>
        <taxon>Enteropneusta</taxon>
        <taxon>Harrimaniidae</taxon>
        <taxon>Saccoglossus</taxon>
    </lineage>
</organism>
<sequence length="101" mass="11419">MWGDQVSVISCDMRHWEAPEKADIIVSELLGSFGDNELSPECLDGAQIFLKDDGISIPRQYTSYLSPVSSHKLYNEVRLCKDKDKHPDVSNILDLLFHLSP</sequence>
<accession>A0ABM0MT30</accession>
<dbReference type="RefSeq" id="XP_006823171.1">
    <property type="nucleotide sequence ID" value="XM_006823108.1"/>
</dbReference>
<gene>
    <name evidence="5" type="primary">LOC102804352</name>
</gene>
<dbReference type="PANTHER" id="PTHR10738:SF0">
    <property type="entry name" value="PROTEIN ARGININE N-METHYLTRANSFERASE 5"/>
    <property type="match status" value="1"/>
</dbReference>
<keyword evidence="2" id="KW-0808">Transferase</keyword>
<evidence type="ECO:0000313" key="4">
    <source>
        <dbReference type="Proteomes" id="UP000694865"/>
    </source>
</evidence>
<evidence type="ECO:0000313" key="5">
    <source>
        <dbReference type="RefSeq" id="XP_006823171.1"/>
    </source>
</evidence>
<dbReference type="InterPro" id="IPR025799">
    <property type="entry name" value="Arg_MeTrfase"/>
</dbReference>
<evidence type="ECO:0000256" key="1">
    <source>
        <dbReference type="ARBA" id="ARBA00022691"/>
    </source>
</evidence>
<dbReference type="InterPro" id="IPR035075">
    <property type="entry name" value="PRMT5"/>
</dbReference>
<keyword evidence="2" id="KW-0489">Methyltransferase</keyword>
<dbReference type="GeneID" id="102804352"/>
<dbReference type="Gene3D" id="3.40.50.150">
    <property type="entry name" value="Vaccinia Virus protein VP39"/>
    <property type="match status" value="1"/>
</dbReference>
<protein>
    <submittedName>
        <fullName evidence="5">Protein arginine N-methyltransferase 5-like</fullName>
    </submittedName>
</protein>
<reference evidence="5" key="1">
    <citation type="submission" date="2025-08" db="UniProtKB">
        <authorList>
            <consortium name="RefSeq"/>
        </authorList>
    </citation>
    <scope>IDENTIFICATION</scope>
    <source>
        <tissue evidence="5">Testes</tissue>
    </source>
</reference>
<dbReference type="InterPro" id="IPR029063">
    <property type="entry name" value="SAM-dependent_MTases_sf"/>
</dbReference>